<dbReference type="EMBL" id="WHVB01000058">
    <property type="protein sequence ID" value="KAF8464177.1"/>
    <property type="molecule type" value="Genomic_DNA"/>
</dbReference>
<dbReference type="EMBL" id="WHVB01000059">
    <property type="protein sequence ID" value="KAF8463968.1"/>
    <property type="molecule type" value="Genomic_DNA"/>
</dbReference>
<sequence length="341" mass="38364">MIRRQVAVTLVEFNVRATGPRIRSHHKLLSSFSNLSSSQLQTRCARKHKELMFSSDVKAERSVVVCVGAKTDEHFKHRMHSPASRTLVRVNVGSSDRVQLGSELVGSGELVRCARCLARMSRQPVWDEAVVHHQLNYSGSHAHPTCYQVRAIIRETKVANEGDEVKILGVRCESRVILVYILWDRAACVWPALTNENQNLALSNVLQRVRKLHEMWDGNRELVEEDNFELLETGRSDPMNKCFQVGTKTSKSKTVKLGECDGCYNRLRVEVGGWVVHDKMKCQCDEALSSTALAAAPEGPEHWPKGPAVAHVPNPVRDYSDFRWTHADIQGLTAGSIRCYK</sequence>
<evidence type="ECO:0000313" key="3">
    <source>
        <dbReference type="Proteomes" id="UP000759537"/>
    </source>
</evidence>
<gene>
    <name evidence="2" type="ORF">DFH94DRAFT_848867</name>
    <name evidence="1" type="ORF">DFH94DRAFT_848898</name>
</gene>
<protein>
    <submittedName>
        <fullName evidence="1">Uncharacterized protein</fullName>
    </submittedName>
</protein>
<evidence type="ECO:0000313" key="2">
    <source>
        <dbReference type="EMBL" id="KAF8464177.1"/>
    </source>
</evidence>
<proteinExistence type="predicted"/>
<reference evidence="1" key="1">
    <citation type="submission" date="2019-10" db="EMBL/GenBank/DDBJ databases">
        <authorList>
            <consortium name="DOE Joint Genome Institute"/>
            <person name="Kuo A."/>
            <person name="Miyauchi S."/>
            <person name="Kiss E."/>
            <person name="Drula E."/>
            <person name="Kohler A."/>
            <person name="Sanchez-Garcia M."/>
            <person name="Andreopoulos B."/>
            <person name="Barry K.W."/>
            <person name="Bonito G."/>
            <person name="Buee M."/>
            <person name="Carver A."/>
            <person name="Chen C."/>
            <person name="Cichocki N."/>
            <person name="Clum A."/>
            <person name="Culley D."/>
            <person name="Crous P.W."/>
            <person name="Fauchery L."/>
            <person name="Girlanda M."/>
            <person name="Hayes R."/>
            <person name="Keri Z."/>
            <person name="LaButti K."/>
            <person name="Lipzen A."/>
            <person name="Lombard V."/>
            <person name="Magnuson J."/>
            <person name="Maillard F."/>
            <person name="Morin E."/>
            <person name="Murat C."/>
            <person name="Nolan M."/>
            <person name="Ohm R."/>
            <person name="Pangilinan J."/>
            <person name="Pereira M."/>
            <person name="Perotto S."/>
            <person name="Peter M."/>
            <person name="Riley R."/>
            <person name="Sitrit Y."/>
            <person name="Stielow B."/>
            <person name="Szollosi G."/>
            <person name="Zifcakova L."/>
            <person name="Stursova M."/>
            <person name="Spatafora J.W."/>
            <person name="Tedersoo L."/>
            <person name="Vaario L.-M."/>
            <person name="Yamada A."/>
            <person name="Yan M."/>
            <person name="Wang P."/>
            <person name="Xu J."/>
            <person name="Bruns T."/>
            <person name="Baldrian P."/>
            <person name="Vilgalys R."/>
            <person name="Henrissat B."/>
            <person name="Grigoriev I.V."/>
            <person name="Hibbett D."/>
            <person name="Nagy L.G."/>
            <person name="Martin F.M."/>
        </authorList>
    </citation>
    <scope>NUCLEOTIDE SEQUENCE</scope>
    <source>
        <strain evidence="1">Prilba</strain>
    </source>
</reference>
<accession>A0A9P5MMK9</accession>
<name>A0A9P5MMK9_9AGAM</name>
<evidence type="ECO:0000313" key="1">
    <source>
        <dbReference type="EMBL" id="KAF8463968.1"/>
    </source>
</evidence>
<dbReference type="Proteomes" id="UP000759537">
    <property type="component" value="Unassembled WGS sequence"/>
</dbReference>
<reference evidence="1" key="2">
    <citation type="journal article" date="2020" name="Nat. Commun.">
        <title>Large-scale genome sequencing of mycorrhizal fungi provides insights into the early evolution of symbiotic traits.</title>
        <authorList>
            <person name="Miyauchi S."/>
            <person name="Kiss E."/>
            <person name="Kuo A."/>
            <person name="Drula E."/>
            <person name="Kohler A."/>
            <person name="Sanchez-Garcia M."/>
            <person name="Morin E."/>
            <person name="Andreopoulos B."/>
            <person name="Barry K.W."/>
            <person name="Bonito G."/>
            <person name="Buee M."/>
            <person name="Carver A."/>
            <person name="Chen C."/>
            <person name="Cichocki N."/>
            <person name="Clum A."/>
            <person name="Culley D."/>
            <person name="Crous P.W."/>
            <person name="Fauchery L."/>
            <person name="Girlanda M."/>
            <person name="Hayes R.D."/>
            <person name="Keri Z."/>
            <person name="LaButti K."/>
            <person name="Lipzen A."/>
            <person name="Lombard V."/>
            <person name="Magnuson J."/>
            <person name="Maillard F."/>
            <person name="Murat C."/>
            <person name="Nolan M."/>
            <person name="Ohm R.A."/>
            <person name="Pangilinan J."/>
            <person name="Pereira M.F."/>
            <person name="Perotto S."/>
            <person name="Peter M."/>
            <person name="Pfister S."/>
            <person name="Riley R."/>
            <person name="Sitrit Y."/>
            <person name="Stielow J.B."/>
            <person name="Szollosi G."/>
            <person name="Zifcakova L."/>
            <person name="Stursova M."/>
            <person name="Spatafora J.W."/>
            <person name="Tedersoo L."/>
            <person name="Vaario L.M."/>
            <person name="Yamada A."/>
            <person name="Yan M."/>
            <person name="Wang P."/>
            <person name="Xu J."/>
            <person name="Bruns T."/>
            <person name="Baldrian P."/>
            <person name="Vilgalys R."/>
            <person name="Dunand C."/>
            <person name="Henrissat B."/>
            <person name="Grigoriev I.V."/>
            <person name="Hibbett D."/>
            <person name="Nagy L.G."/>
            <person name="Martin F.M."/>
        </authorList>
    </citation>
    <scope>NUCLEOTIDE SEQUENCE</scope>
    <source>
        <strain evidence="1">Prilba</strain>
    </source>
</reference>
<dbReference type="AlphaFoldDB" id="A0A9P5MMK9"/>
<organism evidence="1 3">
    <name type="scientific">Russula ochroleuca</name>
    <dbReference type="NCBI Taxonomy" id="152965"/>
    <lineage>
        <taxon>Eukaryota</taxon>
        <taxon>Fungi</taxon>
        <taxon>Dikarya</taxon>
        <taxon>Basidiomycota</taxon>
        <taxon>Agaricomycotina</taxon>
        <taxon>Agaricomycetes</taxon>
        <taxon>Russulales</taxon>
        <taxon>Russulaceae</taxon>
        <taxon>Russula</taxon>
    </lineage>
</organism>
<comment type="caution">
    <text evidence="1">The sequence shown here is derived from an EMBL/GenBank/DDBJ whole genome shotgun (WGS) entry which is preliminary data.</text>
</comment>
<keyword evidence="3" id="KW-1185">Reference proteome</keyword>